<sequence length="357" mass="40699">MDKQGFCSFVNSITKQLEKMHTIENDSRFSRKTSPTDFEKLVVDASKIVMETDKIACKIDYTEGGHAFPDIVYTFDDKISYGIEVKSSTQANASETSWIILGNSILGSTRIDVDDLYIVFIKVGNNGCFIKSARYEDSVSDVAVTHSPRYKLDLNQSADQSFFSKSGISYDKIKNSENPIGLVTDYFKDKGLTAWWIAESTPAVIKNWNELTLDEKKEILSKSLILFPEIIYSRSSEKYKRLSKWLVANYSVVDSSLRDKFTAGGRATLTSNGEVFNNLPKIFETFQNLSDQFIVEIKNVSSEDIEEFWNSYNLQNDTLDNRLTYWLDVVARGFSTDSRVDTYIKFINNVLSEVYRP</sequence>
<protein>
    <submittedName>
        <fullName evidence="1">Uncharacterized protein</fullName>
    </submittedName>
</protein>
<dbReference type="RefSeq" id="WP_368653074.1">
    <property type="nucleotide sequence ID" value="NZ_CP162599.1"/>
</dbReference>
<evidence type="ECO:0000313" key="1">
    <source>
        <dbReference type="EMBL" id="XDK32385.1"/>
    </source>
</evidence>
<name>A0AB39HPC4_9BACI</name>
<proteinExistence type="predicted"/>
<dbReference type="AlphaFoldDB" id="A0AB39HPC4"/>
<gene>
    <name evidence="1" type="ORF">AB4Y30_15460</name>
</gene>
<reference evidence="1" key="1">
    <citation type="submission" date="2024-07" db="EMBL/GenBank/DDBJ databases">
        <title>Halotolerant mesophilic bacterium Ornithinibacillus sp. 4-3, sp. nov., isolated from soil.</title>
        <authorList>
            <person name="Sidarenka A.V."/>
            <person name="Guliayeva D.E."/>
            <person name="Leanovich S.I."/>
            <person name="Hileuskaya K.S."/>
            <person name="Akhremchuk A.E."/>
            <person name="Sikolenko M.A."/>
            <person name="Valentovich L.N."/>
        </authorList>
    </citation>
    <scope>NUCLEOTIDE SEQUENCE</scope>
    <source>
        <strain evidence="1">4-3</strain>
    </source>
</reference>
<accession>A0AB39HPC4</accession>
<dbReference type="EMBL" id="CP162599">
    <property type="protein sequence ID" value="XDK32385.1"/>
    <property type="molecule type" value="Genomic_DNA"/>
</dbReference>
<organism evidence="1">
    <name type="scientific">Ornithinibacillus sp. 4-3</name>
    <dbReference type="NCBI Taxonomy" id="3231488"/>
    <lineage>
        <taxon>Bacteria</taxon>
        <taxon>Bacillati</taxon>
        <taxon>Bacillota</taxon>
        <taxon>Bacilli</taxon>
        <taxon>Bacillales</taxon>
        <taxon>Bacillaceae</taxon>
        <taxon>Ornithinibacillus</taxon>
    </lineage>
</organism>